<dbReference type="GO" id="GO:0008551">
    <property type="term" value="F:P-type cadmium transporter activity"/>
    <property type="evidence" value="ECO:0007669"/>
    <property type="project" value="UniProtKB-EC"/>
</dbReference>
<dbReference type="EC" id="7.2.2.21" evidence="9"/>
<evidence type="ECO:0000256" key="7">
    <source>
        <dbReference type="ARBA" id="ARBA00022989"/>
    </source>
</evidence>
<dbReference type="InterPro" id="IPR051014">
    <property type="entry name" value="Cation_Transport_ATPase_IB"/>
</dbReference>
<feature type="transmembrane region" description="Helical" evidence="11">
    <location>
        <begin position="54"/>
        <end position="75"/>
    </location>
</feature>
<keyword evidence="11" id="KW-0547">Nucleotide-binding</keyword>
<dbReference type="InterPro" id="IPR023214">
    <property type="entry name" value="HAD_sf"/>
</dbReference>
<dbReference type="PANTHER" id="PTHR48085:SF5">
    <property type="entry name" value="CADMIUM_ZINC-TRANSPORTING ATPASE HMA4-RELATED"/>
    <property type="match status" value="1"/>
</dbReference>
<sequence>MKNKKNILIISGALIIFSFILKYIDVNSYAKDALMIAAAITAGYQTARNAVVSLKYRVLGIEALVTVAVVGAIFIGEYWEAAAVTFLFMLGSYLESRTLEKTRSSLKSLLELAPVTATVFRDGREERVSPDEVHIGERVIVRPGEKIPVDGIVIKGKASVNQAAITGESIPAEKKTGDSVFSTTVIETGYLELEALRVGDDTTFARIMEMVEEAQDSKAPTQKFIERFAQYYTPGIMVLSIFVFMATRDIELTLTLLVISCPGAMVISAPVSIVAGIGNGAGKGILIKGGEYLEKAGKVETVAFDKTGTLTVGKPVVTKIKAFEGTEDDILRMAAPVEVPSEHHLAKAIVQEAKDRNITIASTEDFEVLSGFGVKGIVDGKNILVGTRKLMAGEGIIISQEIEEYLQKEENNGQTAVLAAKDGKIIGAVSISDKIREDAYGLADKLKKAGVKKVVMLTGDNERTAKAVAAKLGMDDYFSELLPEDKVSKLKELKKTSPVAMIGDGINDAPALAVADLGIAMGATGTDAAMETADVVLMSDNLTRLTYTFGLSRATMRNMKQNIYFAVAVVFTLLAGVLTKNVFMASGMLIHEISVLLVIINAVRLMNYKEKI</sequence>
<keyword evidence="5 11" id="KW-0479">Metal-binding</keyword>
<keyword evidence="7 11" id="KW-1133">Transmembrane helix</keyword>
<evidence type="ECO:0000256" key="2">
    <source>
        <dbReference type="ARBA" id="ARBA00006024"/>
    </source>
</evidence>
<keyword evidence="11" id="KW-0067">ATP-binding</keyword>
<dbReference type="GO" id="GO:0046872">
    <property type="term" value="F:metal ion binding"/>
    <property type="evidence" value="ECO:0007669"/>
    <property type="project" value="UniProtKB-KW"/>
</dbReference>
<dbReference type="NCBIfam" id="TIGR01511">
    <property type="entry name" value="ATPase-IB1_Cu"/>
    <property type="match status" value="1"/>
</dbReference>
<evidence type="ECO:0000259" key="12">
    <source>
        <dbReference type="Pfam" id="PF00122"/>
    </source>
</evidence>
<dbReference type="InterPro" id="IPR001757">
    <property type="entry name" value="P_typ_ATPase"/>
</dbReference>
<dbReference type="SUPFAM" id="SSF81665">
    <property type="entry name" value="Calcium ATPase, transmembrane domain M"/>
    <property type="match status" value="1"/>
</dbReference>
<feature type="transmembrane region" description="Helical" evidence="11">
    <location>
        <begin position="228"/>
        <end position="246"/>
    </location>
</feature>
<evidence type="ECO:0000256" key="8">
    <source>
        <dbReference type="ARBA" id="ARBA00023136"/>
    </source>
</evidence>
<dbReference type="Proteomes" id="UP000315343">
    <property type="component" value="Unassembled WGS sequence"/>
</dbReference>
<dbReference type="Pfam" id="PF00702">
    <property type="entry name" value="Hydrolase"/>
    <property type="match status" value="1"/>
</dbReference>
<dbReference type="NCBIfam" id="TIGR01494">
    <property type="entry name" value="ATPase_P-type"/>
    <property type="match status" value="1"/>
</dbReference>
<dbReference type="SFLD" id="SFLDS00003">
    <property type="entry name" value="Haloacid_Dehalogenase"/>
    <property type="match status" value="1"/>
</dbReference>
<feature type="domain" description="P-type ATPase A" evidence="12">
    <location>
        <begin position="111"/>
        <end position="212"/>
    </location>
</feature>
<dbReference type="Gene3D" id="3.40.50.1000">
    <property type="entry name" value="HAD superfamily/HAD-like"/>
    <property type="match status" value="1"/>
</dbReference>
<keyword evidence="6" id="KW-1278">Translocase</keyword>
<keyword evidence="4 11" id="KW-0812">Transmembrane</keyword>
<dbReference type="InterPro" id="IPR008250">
    <property type="entry name" value="ATPase_P-typ_transduc_dom_A_sf"/>
</dbReference>
<dbReference type="GO" id="GO:0016887">
    <property type="term" value="F:ATP hydrolysis activity"/>
    <property type="evidence" value="ECO:0007669"/>
    <property type="project" value="InterPro"/>
</dbReference>
<dbReference type="RefSeq" id="WP_145079093.1">
    <property type="nucleotide sequence ID" value="NZ_VLKH01000001.1"/>
</dbReference>
<feature type="transmembrane region" description="Helical" evidence="11">
    <location>
        <begin position="7"/>
        <end position="24"/>
    </location>
</feature>
<dbReference type="InterPro" id="IPR059000">
    <property type="entry name" value="ATPase_P-type_domA"/>
</dbReference>
<dbReference type="Gene3D" id="3.40.1110.10">
    <property type="entry name" value="Calcium-transporting ATPase, cytoplasmic domain N"/>
    <property type="match status" value="1"/>
</dbReference>
<dbReference type="InterPro" id="IPR044492">
    <property type="entry name" value="P_typ_ATPase_HD_dom"/>
</dbReference>
<comment type="similarity">
    <text evidence="2 11">Belongs to the cation transport ATPase (P-type) (TC 3.A.3) family. Type IB subfamily.</text>
</comment>
<dbReference type="CDD" id="cd02079">
    <property type="entry name" value="P-type_ATPase_HM"/>
    <property type="match status" value="1"/>
</dbReference>
<dbReference type="EMBL" id="VLKH01000001">
    <property type="protein sequence ID" value="TWH83730.1"/>
    <property type="molecule type" value="Genomic_DNA"/>
</dbReference>
<evidence type="ECO:0000256" key="11">
    <source>
        <dbReference type="RuleBase" id="RU362081"/>
    </source>
</evidence>
<dbReference type="SUPFAM" id="SSF81653">
    <property type="entry name" value="Calcium ATPase, transduction domain A"/>
    <property type="match status" value="1"/>
</dbReference>
<protein>
    <recommendedName>
        <fullName evidence="9">Cd(2+)-exporting ATPase</fullName>
        <ecNumber evidence="9">7.2.2.21</ecNumber>
    </recommendedName>
</protein>
<dbReference type="PROSITE" id="PS00154">
    <property type="entry name" value="ATPASE_E1_E2"/>
    <property type="match status" value="1"/>
</dbReference>
<feature type="transmembrane region" description="Helical" evidence="11">
    <location>
        <begin position="252"/>
        <end position="278"/>
    </location>
</feature>
<dbReference type="SFLD" id="SFLDG00002">
    <property type="entry name" value="C1.7:_P-type_atpase_like"/>
    <property type="match status" value="1"/>
</dbReference>
<dbReference type="Pfam" id="PF00122">
    <property type="entry name" value="E1-E2_ATPase"/>
    <property type="match status" value="1"/>
</dbReference>
<evidence type="ECO:0000313" key="14">
    <source>
        <dbReference type="Proteomes" id="UP000315343"/>
    </source>
</evidence>
<dbReference type="InterPro" id="IPR027256">
    <property type="entry name" value="P-typ_ATPase_IB"/>
</dbReference>
<dbReference type="PANTHER" id="PTHR48085">
    <property type="entry name" value="CADMIUM/ZINC-TRANSPORTING ATPASE HMA2-RELATED"/>
    <property type="match status" value="1"/>
</dbReference>
<dbReference type="GO" id="GO:0005886">
    <property type="term" value="C:plasma membrane"/>
    <property type="evidence" value="ECO:0007669"/>
    <property type="project" value="UniProtKB-SubCell"/>
</dbReference>
<dbReference type="InterPro" id="IPR023299">
    <property type="entry name" value="ATPase_P-typ_cyto_dom_N"/>
</dbReference>
<feature type="transmembrane region" description="Helical" evidence="11">
    <location>
        <begin position="589"/>
        <end position="606"/>
    </location>
</feature>
<dbReference type="PRINTS" id="PR00119">
    <property type="entry name" value="CATATPASE"/>
</dbReference>
<comment type="caution">
    <text evidence="13">The sequence shown here is derived from an EMBL/GenBank/DDBJ whole genome shotgun (WGS) entry which is preliminary data.</text>
</comment>
<evidence type="ECO:0000256" key="1">
    <source>
        <dbReference type="ARBA" id="ARBA00004651"/>
    </source>
</evidence>
<keyword evidence="14" id="KW-1185">Reference proteome</keyword>
<dbReference type="SFLD" id="SFLDF00027">
    <property type="entry name" value="p-type_atpase"/>
    <property type="match status" value="1"/>
</dbReference>
<name>A0A562JKP9_9FIRM</name>
<evidence type="ECO:0000256" key="10">
    <source>
        <dbReference type="ARBA" id="ARBA00049338"/>
    </source>
</evidence>
<dbReference type="SUPFAM" id="SSF56784">
    <property type="entry name" value="HAD-like"/>
    <property type="match status" value="1"/>
</dbReference>
<comment type="subcellular location">
    <subcellularLocation>
        <location evidence="1">Cell membrane</location>
        <topology evidence="1">Multi-pass membrane protein</topology>
    </subcellularLocation>
</comment>
<dbReference type="NCBIfam" id="TIGR01525">
    <property type="entry name" value="ATPase-IB_hvy"/>
    <property type="match status" value="1"/>
</dbReference>
<dbReference type="InterPro" id="IPR023298">
    <property type="entry name" value="ATPase_P-typ_TM_dom_sf"/>
</dbReference>
<keyword evidence="8 11" id="KW-0472">Membrane</keyword>
<evidence type="ECO:0000256" key="6">
    <source>
        <dbReference type="ARBA" id="ARBA00022967"/>
    </source>
</evidence>
<dbReference type="AlphaFoldDB" id="A0A562JKP9"/>
<accession>A0A562JKP9</accession>
<keyword evidence="3" id="KW-0104">Cadmium</keyword>
<dbReference type="FunFam" id="2.70.150.10:FF:000002">
    <property type="entry name" value="Copper-transporting ATPase 1, putative"/>
    <property type="match status" value="1"/>
</dbReference>
<dbReference type="GO" id="GO:0005524">
    <property type="term" value="F:ATP binding"/>
    <property type="evidence" value="ECO:0007669"/>
    <property type="project" value="UniProtKB-UniRule"/>
</dbReference>
<dbReference type="OrthoDB" id="9760364at2"/>
<gene>
    <name evidence="13" type="ORF">LY60_00342</name>
</gene>
<keyword evidence="11" id="KW-1003">Cell membrane</keyword>
<reference evidence="13 14" key="1">
    <citation type="submission" date="2019-07" db="EMBL/GenBank/DDBJ databases">
        <title>Genomic Encyclopedia of Type Strains, Phase I: the one thousand microbial genomes (KMG-I) project.</title>
        <authorList>
            <person name="Kyrpides N."/>
        </authorList>
    </citation>
    <scope>NUCLEOTIDE SEQUENCE [LARGE SCALE GENOMIC DNA]</scope>
    <source>
        <strain evidence="13 14">DSM 13558</strain>
    </source>
</reference>
<evidence type="ECO:0000256" key="3">
    <source>
        <dbReference type="ARBA" id="ARBA00022539"/>
    </source>
</evidence>
<dbReference type="InterPro" id="IPR036412">
    <property type="entry name" value="HAD-like_sf"/>
</dbReference>
<dbReference type="InterPro" id="IPR018303">
    <property type="entry name" value="ATPase_P-typ_P_site"/>
</dbReference>
<evidence type="ECO:0000256" key="4">
    <source>
        <dbReference type="ARBA" id="ARBA00022692"/>
    </source>
</evidence>
<organism evidence="13 14">
    <name type="scientific">Sedimentibacter saalensis</name>
    <dbReference type="NCBI Taxonomy" id="130788"/>
    <lineage>
        <taxon>Bacteria</taxon>
        <taxon>Bacillati</taxon>
        <taxon>Bacillota</taxon>
        <taxon>Tissierellia</taxon>
        <taxon>Sedimentibacter</taxon>
    </lineage>
</organism>
<proteinExistence type="inferred from homology"/>
<comment type="catalytic activity">
    <reaction evidence="10">
        <text>Cd(2+)(in) + ATP + H2O = Cd(2+)(out) + ADP + phosphate + H(+)</text>
        <dbReference type="Rhea" id="RHEA:12132"/>
        <dbReference type="ChEBI" id="CHEBI:15377"/>
        <dbReference type="ChEBI" id="CHEBI:15378"/>
        <dbReference type="ChEBI" id="CHEBI:30616"/>
        <dbReference type="ChEBI" id="CHEBI:43474"/>
        <dbReference type="ChEBI" id="CHEBI:48775"/>
        <dbReference type="ChEBI" id="CHEBI:456216"/>
        <dbReference type="EC" id="7.2.2.21"/>
    </reaction>
</comment>
<evidence type="ECO:0000256" key="9">
    <source>
        <dbReference type="ARBA" id="ARBA00039103"/>
    </source>
</evidence>
<dbReference type="PRINTS" id="PR00120">
    <property type="entry name" value="HATPASE"/>
</dbReference>
<evidence type="ECO:0000256" key="5">
    <source>
        <dbReference type="ARBA" id="ARBA00022723"/>
    </source>
</evidence>
<evidence type="ECO:0000313" key="13">
    <source>
        <dbReference type="EMBL" id="TWH83730.1"/>
    </source>
</evidence>
<feature type="transmembrane region" description="Helical" evidence="11">
    <location>
        <begin position="563"/>
        <end position="583"/>
    </location>
</feature>
<dbReference type="Gene3D" id="2.70.150.10">
    <property type="entry name" value="Calcium-transporting ATPase, cytoplasmic transduction domain A"/>
    <property type="match status" value="1"/>
</dbReference>